<evidence type="ECO:0000313" key="8">
    <source>
        <dbReference type="EMBL" id="ADL05549.1"/>
    </source>
</evidence>
<evidence type="ECO:0000256" key="1">
    <source>
        <dbReference type="ARBA" id="ARBA00004926"/>
    </source>
</evidence>
<evidence type="ECO:0000313" key="9">
    <source>
        <dbReference type="Proteomes" id="UP000001662"/>
    </source>
</evidence>
<keyword evidence="5" id="KW-0324">Glycolysis</keyword>
<keyword evidence="9" id="KW-1185">Reference proteome</keyword>
<keyword evidence="4" id="KW-0312">Gluconeogenesis</keyword>
<dbReference type="eggNOG" id="COG2140">
    <property type="taxonomic scope" value="Bacteria"/>
</dbReference>
<dbReference type="SUPFAM" id="SSF51182">
    <property type="entry name" value="RmlC-like cupins"/>
    <property type="match status" value="1"/>
</dbReference>
<dbReference type="Pfam" id="PF06560">
    <property type="entry name" value="GPI"/>
    <property type="match status" value="1"/>
</dbReference>
<dbReference type="AlphaFoldDB" id="D9R7B7"/>
<keyword evidence="8" id="KW-0413">Isomerase</keyword>
<dbReference type="GO" id="GO:0006094">
    <property type="term" value="P:gluconeogenesis"/>
    <property type="evidence" value="ECO:0007669"/>
    <property type="project" value="UniProtKB-KW"/>
</dbReference>
<evidence type="ECO:0000259" key="7">
    <source>
        <dbReference type="Pfam" id="PF06560"/>
    </source>
</evidence>
<evidence type="ECO:0000256" key="3">
    <source>
        <dbReference type="ARBA" id="ARBA00011952"/>
    </source>
</evidence>
<evidence type="ECO:0000256" key="5">
    <source>
        <dbReference type="ARBA" id="ARBA00023152"/>
    </source>
</evidence>
<dbReference type="STRING" id="610130.Closa_3016"/>
<dbReference type="PaxDb" id="610130-Closa_3016"/>
<dbReference type="CDD" id="cd02218">
    <property type="entry name" value="cupin_PGI"/>
    <property type="match status" value="1"/>
</dbReference>
<proteinExistence type="inferred from homology"/>
<accession>D9R7B7</accession>
<evidence type="ECO:0000256" key="4">
    <source>
        <dbReference type="ARBA" id="ARBA00022432"/>
    </source>
</evidence>
<organism evidence="8 9">
    <name type="scientific">Lacrimispora saccharolytica (strain ATCC 35040 / DSM 2544 / NRCC 2533 / WM1)</name>
    <name type="common">Clostridium saccharolyticum</name>
    <dbReference type="NCBI Taxonomy" id="610130"/>
    <lineage>
        <taxon>Bacteria</taxon>
        <taxon>Bacillati</taxon>
        <taxon>Bacillota</taxon>
        <taxon>Clostridia</taxon>
        <taxon>Lachnospirales</taxon>
        <taxon>Lachnospiraceae</taxon>
        <taxon>Lacrimispora</taxon>
    </lineage>
</organism>
<reference evidence="8" key="1">
    <citation type="submission" date="2010-07" db="EMBL/GenBank/DDBJ databases">
        <title>Complete sequence of Clostridium saccharolyticum WM1.</title>
        <authorList>
            <consortium name="US DOE Joint Genome Institute"/>
            <person name="Lucas S."/>
            <person name="Copeland A."/>
            <person name="Lapidus A."/>
            <person name="Cheng J.-F."/>
            <person name="Bruce D."/>
            <person name="Goodwin L."/>
            <person name="Pitluck S."/>
            <person name="Chertkov O."/>
            <person name="Detter J.C."/>
            <person name="Han C."/>
            <person name="Tapia R."/>
            <person name="Land M."/>
            <person name="Hauser L."/>
            <person name="Chang Y.-J."/>
            <person name="Jeffries C."/>
            <person name="Kyrpides N."/>
            <person name="Ivanova N."/>
            <person name="Mikhailova N."/>
            <person name="Mouttaki H."/>
            <person name="Lin L."/>
            <person name="Zhou J."/>
            <person name="Hemme C.L."/>
            <person name="Woyke T."/>
        </authorList>
    </citation>
    <scope>NUCLEOTIDE SEQUENCE [LARGE SCALE GENOMIC DNA]</scope>
    <source>
        <strain evidence="8">WM1</strain>
    </source>
</reference>
<dbReference type="GO" id="GO:0004347">
    <property type="term" value="F:glucose-6-phosphate isomerase activity"/>
    <property type="evidence" value="ECO:0007669"/>
    <property type="project" value="UniProtKB-EC"/>
</dbReference>
<dbReference type="HOGENOM" id="CLU_090970_0_0_9"/>
<dbReference type="EC" id="5.3.1.9" evidence="3"/>
<dbReference type="EMBL" id="CP002109">
    <property type="protein sequence ID" value="ADL05549.1"/>
    <property type="molecule type" value="Genomic_DNA"/>
</dbReference>
<dbReference type="Proteomes" id="UP000001662">
    <property type="component" value="Chromosome"/>
</dbReference>
<protein>
    <recommendedName>
        <fullName evidence="3">glucose-6-phosphate isomerase</fullName>
        <ecNumber evidence="3">5.3.1.9</ecNumber>
    </recommendedName>
</protein>
<evidence type="ECO:0000256" key="2">
    <source>
        <dbReference type="ARBA" id="ARBA00006542"/>
    </source>
</evidence>
<name>D9R7B7_LACSW</name>
<comment type="catalytic activity">
    <reaction evidence="6">
        <text>alpha-D-glucose 6-phosphate = beta-D-fructose 6-phosphate</text>
        <dbReference type="Rhea" id="RHEA:11816"/>
        <dbReference type="ChEBI" id="CHEBI:57634"/>
        <dbReference type="ChEBI" id="CHEBI:58225"/>
        <dbReference type="EC" id="5.3.1.9"/>
    </reaction>
</comment>
<feature type="domain" description="Glucose-6-phosphate isomerase prokaryote" evidence="7">
    <location>
        <begin position="86"/>
        <end position="238"/>
    </location>
</feature>
<evidence type="ECO:0000256" key="6">
    <source>
        <dbReference type="ARBA" id="ARBA00029321"/>
    </source>
</evidence>
<dbReference type="UniPathway" id="UPA00109">
    <property type="reaction ID" value="UER00181"/>
</dbReference>
<dbReference type="GO" id="GO:0006096">
    <property type="term" value="P:glycolytic process"/>
    <property type="evidence" value="ECO:0007669"/>
    <property type="project" value="UniProtKB-UniPathway"/>
</dbReference>
<dbReference type="KEGG" id="csh:Closa_3016"/>
<gene>
    <name evidence="8" type="ordered locus">Closa_3016</name>
</gene>
<dbReference type="Gene3D" id="2.60.120.10">
    <property type="entry name" value="Jelly Rolls"/>
    <property type="match status" value="1"/>
</dbReference>
<dbReference type="InterPro" id="IPR011051">
    <property type="entry name" value="RmlC_Cupin_sf"/>
</dbReference>
<dbReference type="GO" id="GO:0005737">
    <property type="term" value="C:cytoplasm"/>
    <property type="evidence" value="ECO:0007669"/>
    <property type="project" value="InterPro"/>
</dbReference>
<dbReference type="InterPro" id="IPR010551">
    <property type="entry name" value="G6P_isomerase_prok"/>
</dbReference>
<sequence length="294" mass="33344">MGTVALPFLLSRFRCSQSTHFFPVRIRVGKMKGENRMNFYPGFQIIPQTQPIGFTYGEGVFGPVSEIRRLDDIRASLADPSCSGPEELYAISMDVGCEEDKKDMERRNLLYGAVVYGAGVIGREPVRSQGHIHAVSPSCGYSTPEVYEIWDGEAIIYMQEFGGDDPGNCYAVRAKAGDVVIVPPGWVHATVNADVSRNMCFGAWCVRDYGFEYDAVRSHGGVAYFPYVEKEDILWRKNPAYRGGRLVERKSREYPEFGICKGIPIYTQFQENKEMFAFVTKPRNYKKIWEEFQP</sequence>
<comment type="similarity">
    <text evidence="2">Belongs to the archaeal-type GPI family.</text>
</comment>
<dbReference type="InterPro" id="IPR014710">
    <property type="entry name" value="RmlC-like_jellyroll"/>
</dbReference>
<comment type="pathway">
    <text evidence="1">Carbohydrate degradation; glycolysis; D-glyceraldehyde 3-phosphate and glycerone phosphate from D-glucose: step 2/4.</text>
</comment>